<evidence type="ECO:0000256" key="3">
    <source>
        <dbReference type="ARBA" id="ARBA00022448"/>
    </source>
</evidence>
<evidence type="ECO:0000256" key="2">
    <source>
        <dbReference type="ARBA" id="ARBA00007509"/>
    </source>
</evidence>
<keyword evidence="4 7" id="KW-0812">Transmembrane</keyword>
<evidence type="ECO:0000256" key="6">
    <source>
        <dbReference type="ARBA" id="ARBA00023136"/>
    </source>
</evidence>
<evidence type="ECO:0000313" key="8">
    <source>
        <dbReference type="EMBL" id="TRY55820.1"/>
    </source>
</evidence>
<feature type="transmembrane region" description="Helical" evidence="7">
    <location>
        <begin position="365"/>
        <end position="385"/>
    </location>
</feature>
<accession>A0A553MRL8</accession>
<dbReference type="InterPro" id="IPR009887">
    <property type="entry name" value="ANKH"/>
</dbReference>
<keyword evidence="3" id="KW-0813">Transport</keyword>
<evidence type="ECO:0000256" key="7">
    <source>
        <dbReference type="SAM" id="Phobius"/>
    </source>
</evidence>
<feature type="transmembrane region" description="Helical" evidence="7">
    <location>
        <begin position="191"/>
        <end position="213"/>
    </location>
</feature>
<feature type="transmembrane region" description="Helical" evidence="7">
    <location>
        <begin position="326"/>
        <end position="345"/>
    </location>
</feature>
<dbReference type="AlphaFoldDB" id="A0A553MRL8"/>
<evidence type="ECO:0000256" key="5">
    <source>
        <dbReference type="ARBA" id="ARBA00022989"/>
    </source>
</evidence>
<dbReference type="GO" id="GO:0035435">
    <property type="term" value="P:phosphate ion transmembrane transport"/>
    <property type="evidence" value="ECO:0007669"/>
    <property type="project" value="InterPro"/>
</dbReference>
<dbReference type="EMBL" id="SRMA01027308">
    <property type="protein sequence ID" value="TRY55820.1"/>
    <property type="molecule type" value="Genomic_DNA"/>
</dbReference>
<protein>
    <recommendedName>
        <fullName evidence="10">ANKH inorganic pyrophosphate transport regulator a</fullName>
    </recommendedName>
</protein>
<gene>
    <name evidence="8" type="ORF">DNTS_022301</name>
</gene>
<feature type="transmembrane region" description="Helical" evidence="7">
    <location>
        <begin position="85"/>
        <end position="105"/>
    </location>
</feature>
<dbReference type="GO" id="GO:0005886">
    <property type="term" value="C:plasma membrane"/>
    <property type="evidence" value="ECO:0007669"/>
    <property type="project" value="TreeGrafter"/>
</dbReference>
<feature type="transmembrane region" description="Helical" evidence="7">
    <location>
        <begin position="130"/>
        <end position="151"/>
    </location>
</feature>
<comment type="caution">
    <text evidence="8">The sequence shown here is derived from an EMBL/GenBank/DDBJ whole genome shotgun (WGS) entry which is preliminary data.</text>
</comment>
<dbReference type="PANTHER" id="PTHR28384">
    <property type="entry name" value="PROGRESSIVE ANKYLOSIS PROTEIN HOMOLOG"/>
    <property type="match status" value="1"/>
</dbReference>
<reference evidence="8 9" key="1">
    <citation type="journal article" date="2019" name="Sci. Data">
        <title>Hybrid genome assembly and annotation of Danionella translucida.</title>
        <authorList>
            <person name="Kadobianskyi M."/>
            <person name="Schulze L."/>
            <person name="Schuelke M."/>
            <person name="Judkewitz B."/>
        </authorList>
    </citation>
    <scope>NUCLEOTIDE SEQUENCE [LARGE SCALE GENOMIC DNA]</scope>
    <source>
        <strain evidence="8 9">Bolton</strain>
    </source>
</reference>
<dbReference type="OrthoDB" id="10055429at2759"/>
<dbReference type="Pfam" id="PF07260">
    <property type="entry name" value="ANKH"/>
    <property type="match status" value="1"/>
</dbReference>
<keyword evidence="9" id="KW-1185">Reference proteome</keyword>
<comment type="similarity">
    <text evidence="2">Belongs to the ANKH family.</text>
</comment>
<feature type="transmembrane region" description="Helical" evidence="7">
    <location>
        <begin position="406"/>
        <end position="425"/>
    </location>
</feature>
<feature type="transmembrane region" description="Helical" evidence="7">
    <location>
        <begin position="158"/>
        <end position="179"/>
    </location>
</feature>
<evidence type="ECO:0008006" key="10">
    <source>
        <dbReference type="Google" id="ProtNLM"/>
    </source>
</evidence>
<organism evidence="8 9">
    <name type="scientific">Danionella cerebrum</name>
    <dbReference type="NCBI Taxonomy" id="2873325"/>
    <lineage>
        <taxon>Eukaryota</taxon>
        <taxon>Metazoa</taxon>
        <taxon>Chordata</taxon>
        <taxon>Craniata</taxon>
        <taxon>Vertebrata</taxon>
        <taxon>Euteleostomi</taxon>
        <taxon>Actinopterygii</taxon>
        <taxon>Neopterygii</taxon>
        <taxon>Teleostei</taxon>
        <taxon>Ostariophysi</taxon>
        <taxon>Cypriniformes</taxon>
        <taxon>Danionidae</taxon>
        <taxon>Danioninae</taxon>
        <taxon>Danionella</taxon>
    </lineage>
</organism>
<keyword evidence="6 7" id="KW-0472">Membrane</keyword>
<evidence type="ECO:0000256" key="4">
    <source>
        <dbReference type="ARBA" id="ARBA00022692"/>
    </source>
</evidence>
<dbReference type="PANTHER" id="PTHR28384:SF1">
    <property type="entry name" value="PROGRESSIVE ANKYLOSIS PROTEIN HOMOLOG"/>
    <property type="match status" value="1"/>
</dbReference>
<name>A0A553MRL8_9TELE</name>
<evidence type="ECO:0000313" key="9">
    <source>
        <dbReference type="Proteomes" id="UP000316079"/>
    </source>
</evidence>
<proteinExistence type="inferred from homology"/>
<evidence type="ECO:0000256" key="1">
    <source>
        <dbReference type="ARBA" id="ARBA00004141"/>
    </source>
</evidence>
<dbReference type="Proteomes" id="UP000316079">
    <property type="component" value="Unassembled WGS sequence"/>
</dbReference>
<sequence length="485" mass="54502">MHTVNTKVNSLLIAVEGRKEIHPFLSVSFVQALNRGITSVKENKVELLASYGLAYSLMKFFTGPMNDFRNVGLVFVNSKKERAKAVLCMAVAGGIVMILHILIGYTDLGYYLVNQLHHVDSSTGNKTRKAFLYFAAFPFLDALAWIHAGILLKHKYSLLVASATITDVVVQMTFVVLILHNNQEYLEPLLIPILALYMGAFIRFTIILTGYYCKVHVHIPDAISLEQGGDTTIKMMLRFWWPLAFSLAIHRLSRPIINLFITRDFNGSLNSIEVSIDALAVLTATYPVGHMPYGWLTELRALYPAFNQNIPETLLPSGSTVKLSQITRFSLCCLILSLLTSLLVFWTPHVAERILVDLIGVDLHFAQLCINPLRIFSFFPIPVMLRAHLTGWMMAMKKTFVLAPSSALRIIVLFTSLVVLPYMGFVEKLKILELGEIQLQCCCLSTIPQQPVLWYGWCNCYNCCKAVFLAPGLTSRDSFRRDDAP</sequence>
<dbReference type="GO" id="GO:0030504">
    <property type="term" value="F:inorganic diphosphate transmembrane transporter activity"/>
    <property type="evidence" value="ECO:0007669"/>
    <property type="project" value="TreeGrafter"/>
</dbReference>
<keyword evidence="5 7" id="KW-1133">Transmembrane helix</keyword>
<comment type="subcellular location">
    <subcellularLocation>
        <location evidence="1">Membrane</location>
        <topology evidence="1">Multi-pass membrane protein</topology>
    </subcellularLocation>
</comment>
<dbReference type="GO" id="GO:0005315">
    <property type="term" value="F:phosphate transmembrane transporter activity"/>
    <property type="evidence" value="ECO:0007669"/>
    <property type="project" value="InterPro"/>
</dbReference>